<keyword evidence="5" id="KW-1185">Reference proteome</keyword>
<dbReference type="InterPro" id="IPR029058">
    <property type="entry name" value="AB_hydrolase_fold"/>
</dbReference>
<evidence type="ECO:0000313" key="5">
    <source>
        <dbReference type="Proteomes" id="UP000604046"/>
    </source>
</evidence>
<organism evidence="4 5">
    <name type="scientific">Symbiodinium natans</name>
    <dbReference type="NCBI Taxonomy" id="878477"/>
    <lineage>
        <taxon>Eukaryota</taxon>
        <taxon>Sar</taxon>
        <taxon>Alveolata</taxon>
        <taxon>Dinophyceae</taxon>
        <taxon>Suessiales</taxon>
        <taxon>Symbiodiniaceae</taxon>
        <taxon>Symbiodinium</taxon>
    </lineage>
</organism>
<dbReference type="Proteomes" id="UP000604046">
    <property type="component" value="Unassembled WGS sequence"/>
</dbReference>
<dbReference type="GO" id="GO:0016787">
    <property type="term" value="F:hydrolase activity"/>
    <property type="evidence" value="ECO:0007669"/>
    <property type="project" value="UniProtKB-KW"/>
</dbReference>
<dbReference type="EMBL" id="CAJNDS010002695">
    <property type="protein sequence ID" value="CAE7566965.1"/>
    <property type="molecule type" value="Genomic_DNA"/>
</dbReference>
<reference evidence="4" key="1">
    <citation type="submission" date="2021-02" db="EMBL/GenBank/DDBJ databases">
        <authorList>
            <person name="Dougan E. K."/>
            <person name="Rhodes N."/>
            <person name="Thang M."/>
            <person name="Chan C."/>
        </authorList>
    </citation>
    <scope>NUCLEOTIDE SEQUENCE</scope>
</reference>
<dbReference type="PANTHER" id="PTHR10655:SF17">
    <property type="entry name" value="LYSOPHOSPHOLIPASE-LIKE PROTEIN 1"/>
    <property type="match status" value="1"/>
</dbReference>
<dbReference type="InterPro" id="IPR003140">
    <property type="entry name" value="PLipase/COase/thioEstase"/>
</dbReference>
<dbReference type="OrthoDB" id="440838at2759"/>
<keyword evidence="2" id="KW-0378">Hydrolase</keyword>
<comment type="caution">
    <text evidence="4">The sequence shown here is derived from an EMBL/GenBank/DDBJ whole genome shotgun (WGS) entry which is preliminary data.</text>
</comment>
<dbReference type="SUPFAM" id="SSF53474">
    <property type="entry name" value="alpha/beta-Hydrolases"/>
    <property type="match status" value="1"/>
</dbReference>
<feature type="domain" description="Phospholipase/carboxylesterase/thioesterase" evidence="3">
    <location>
        <begin position="73"/>
        <end position="188"/>
    </location>
</feature>
<accession>A0A812UJK6</accession>
<name>A0A812UJK6_9DINO</name>
<dbReference type="InterPro" id="IPR050565">
    <property type="entry name" value="LYPA1-2/EST-like"/>
</dbReference>
<gene>
    <name evidence="4" type="primary">LYPLA2</name>
    <name evidence="4" type="ORF">SNAT2548_LOCUS32156</name>
</gene>
<comment type="similarity">
    <text evidence="1">Belongs to the AB hydrolase superfamily. AB hydrolase 2 family.</text>
</comment>
<evidence type="ECO:0000256" key="1">
    <source>
        <dbReference type="ARBA" id="ARBA00006499"/>
    </source>
</evidence>
<dbReference type="PANTHER" id="PTHR10655">
    <property type="entry name" value="LYSOPHOSPHOLIPASE-RELATED"/>
    <property type="match status" value="1"/>
</dbReference>
<dbReference type="Pfam" id="PF02230">
    <property type="entry name" value="Abhydrolase_2"/>
    <property type="match status" value="1"/>
</dbReference>
<protein>
    <submittedName>
        <fullName evidence="4">LYPLA2 protein</fullName>
    </submittedName>
</protein>
<evidence type="ECO:0000259" key="3">
    <source>
        <dbReference type="Pfam" id="PF02230"/>
    </source>
</evidence>
<dbReference type="Gene3D" id="3.40.50.1820">
    <property type="entry name" value="alpha/beta hydrolase"/>
    <property type="match status" value="1"/>
</dbReference>
<evidence type="ECO:0000256" key="2">
    <source>
        <dbReference type="ARBA" id="ARBA00022801"/>
    </source>
</evidence>
<sequence length="403" mass="43841">MAWQPLQGATSWSWHHLCAPLLEQPCLGNKKLRGWGQFHTQECIHVGSADYIDEDKSGAYAASVAKVLAEVERLEQRMPSKHVLLGGFSQGAAIALQCALQHPRPLAGCVAVSGWLTTAARKLLSDGWKGSTSFLLCHGTADDMVGFDCGEAASQILSKATSAEFKKFPGLKHESCPALMDAVAGFMCKQLGHSLDESIDWERGMDSDSESCDTLVYFHKNGIARLSRQLGEGAAITQTAVDDVLNPEPESLADEDIMVPVLLSDLNVLTNASPVEAAKAIVALVASGADGPHEITVKEWRAMQEPDGSEQAEEEELIDDEERLWFSFAVFRVSECGPGGGAECWGDCYNRAHCRRAILSRGPITRRPRRQRRQSLLPRGHGARAETCWVISRPKAGAMFLVS</sequence>
<proteinExistence type="inferred from homology"/>
<evidence type="ECO:0000313" key="4">
    <source>
        <dbReference type="EMBL" id="CAE7566965.1"/>
    </source>
</evidence>
<dbReference type="AlphaFoldDB" id="A0A812UJK6"/>